<feature type="domain" description="Beta-lactamase-related" evidence="2">
    <location>
        <begin position="37"/>
        <end position="340"/>
    </location>
</feature>
<reference evidence="3 4" key="1">
    <citation type="submission" date="2019-06" db="EMBL/GenBank/DDBJ databases">
        <authorList>
            <person name="Lee I."/>
            <person name="Jang G.I."/>
            <person name="Hwang C.Y."/>
        </authorList>
    </citation>
    <scope>NUCLEOTIDE SEQUENCE [LARGE SCALE GENOMIC DNA]</scope>
    <source>
        <strain evidence="3 4">PAMC 28131</strain>
    </source>
</reference>
<dbReference type="RefSeq" id="WP_140926561.1">
    <property type="nucleotide sequence ID" value="NZ_VFSU01000011.1"/>
</dbReference>
<gene>
    <name evidence="3" type="ORF">FJQ54_01720</name>
</gene>
<dbReference type="Pfam" id="PF00144">
    <property type="entry name" value="Beta-lactamase"/>
    <property type="match status" value="1"/>
</dbReference>
<dbReference type="PANTHER" id="PTHR46825">
    <property type="entry name" value="D-ALANYL-D-ALANINE-CARBOXYPEPTIDASE/ENDOPEPTIDASE AMPH"/>
    <property type="match status" value="1"/>
</dbReference>
<dbReference type="PANTHER" id="PTHR46825:SF9">
    <property type="entry name" value="BETA-LACTAMASE-RELATED DOMAIN-CONTAINING PROTEIN"/>
    <property type="match status" value="1"/>
</dbReference>
<evidence type="ECO:0000256" key="1">
    <source>
        <dbReference type="SAM" id="SignalP"/>
    </source>
</evidence>
<keyword evidence="4" id="KW-1185">Reference proteome</keyword>
<evidence type="ECO:0000313" key="4">
    <source>
        <dbReference type="Proteomes" id="UP000319897"/>
    </source>
</evidence>
<dbReference type="AlphaFoldDB" id="A0A501XTB4"/>
<dbReference type="InterPro" id="IPR001466">
    <property type="entry name" value="Beta-lactam-related"/>
</dbReference>
<dbReference type="SUPFAM" id="SSF56601">
    <property type="entry name" value="beta-lactamase/transpeptidase-like"/>
    <property type="match status" value="1"/>
</dbReference>
<dbReference type="Gene3D" id="3.40.710.10">
    <property type="entry name" value="DD-peptidase/beta-lactamase superfamily"/>
    <property type="match status" value="1"/>
</dbReference>
<evidence type="ECO:0000259" key="2">
    <source>
        <dbReference type="Pfam" id="PF00144"/>
    </source>
</evidence>
<keyword evidence="1" id="KW-0732">Signal</keyword>
<feature type="chain" id="PRO_5021506755" evidence="1">
    <location>
        <begin position="21"/>
        <end position="450"/>
    </location>
</feature>
<organism evidence="3 4">
    <name type="scientific">Sandaracinobacter neustonicus</name>
    <dbReference type="NCBI Taxonomy" id="1715348"/>
    <lineage>
        <taxon>Bacteria</taxon>
        <taxon>Pseudomonadati</taxon>
        <taxon>Pseudomonadota</taxon>
        <taxon>Alphaproteobacteria</taxon>
        <taxon>Sphingomonadales</taxon>
        <taxon>Sphingosinicellaceae</taxon>
        <taxon>Sandaracinobacter</taxon>
    </lineage>
</organism>
<feature type="signal peptide" evidence="1">
    <location>
        <begin position="1"/>
        <end position="20"/>
    </location>
</feature>
<dbReference type="InterPro" id="IPR012338">
    <property type="entry name" value="Beta-lactam/transpept-like"/>
</dbReference>
<proteinExistence type="predicted"/>
<protein>
    <submittedName>
        <fullName evidence="3">Beta-lactamase family protein</fullName>
    </submittedName>
</protein>
<accession>A0A501XTB4</accession>
<dbReference type="EMBL" id="VFSU01000011">
    <property type="protein sequence ID" value="TPE63613.1"/>
    <property type="molecule type" value="Genomic_DNA"/>
</dbReference>
<dbReference type="InterPro" id="IPR050491">
    <property type="entry name" value="AmpC-like"/>
</dbReference>
<name>A0A501XTB4_9SPHN</name>
<sequence length="450" mass="47556">MKRRVTLLLLATLPAVPVAAAPDPVQTALGGEPNLSTPGCALGVFRDGRLVRFASSGAADMASGRLMNADTQFYAASVSKQFTALAAMQLVAQGKLKLDADIRTYLPELPDYGRKITPAMLLNHTAGIRDSLELLSFAGHSDVAAATREQALALTLAQTATKFEPGSRYDYSNGGYLLLAEIIQRLSGEPFAAYVNRAVLKPMGMTRSFIMDGARSRDPNIAHGTATSDGKRQAADSYPLFGGSGGLITTINDLAKYDRDIDSGHKVWTPAVRKLMLEPGRLNDGSAVRPAERSYQSYASGVIVGPDWFWHTGGARGFKTIYARLPAKRLGMALLCNDGDIVPNVQLNGIVAAMNEGLPPVVAPPGGALADGAYRSPDLPVIYNVQREGDGLKLTVSPADDMTKVLSTLVLKPQADGFVGPGVKLAPDADGAGFALQGGRVSLNFRKTGS</sequence>
<evidence type="ECO:0000313" key="3">
    <source>
        <dbReference type="EMBL" id="TPE63613.1"/>
    </source>
</evidence>
<comment type="caution">
    <text evidence="3">The sequence shown here is derived from an EMBL/GenBank/DDBJ whole genome shotgun (WGS) entry which is preliminary data.</text>
</comment>
<dbReference type="Proteomes" id="UP000319897">
    <property type="component" value="Unassembled WGS sequence"/>
</dbReference>
<dbReference type="OrthoDB" id="9804448at2"/>